<evidence type="ECO:0000256" key="9">
    <source>
        <dbReference type="ARBA" id="ARBA00034808"/>
    </source>
</evidence>
<feature type="compositionally biased region" description="Basic and acidic residues" evidence="11">
    <location>
        <begin position="1239"/>
        <end position="1253"/>
    </location>
</feature>
<keyword evidence="3" id="KW-0378">Hydrolase</keyword>
<dbReference type="SMART" id="SM00973">
    <property type="entry name" value="Sec63"/>
    <property type="match status" value="1"/>
</dbReference>
<dbReference type="InterPro" id="IPR011545">
    <property type="entry name" value="DEAD/DEAH_box_helicase_dom"/>
</dbReference>
<dbReference type="InterPro" id="IPR004179">
    <property type="entry name" value="Sec63-dom"/>
</dbReference>
<dbReference type="InterPro" id="IPR027417">
    <property type="entry name" value="P-loop_NTPase"/>
</dbReference>
<comment type="catalytic activity">
    <reaction evidence="8">
        <text>Couples ATP hydrolysis with the unwinding of duplex DNA by translocating in the 3'-5' direction.</text>
        <dbReference type="EC" id="5.6.2.4"/>
    </reaction>
</comment>
<evidence type="ECO:0000256" key="3">
    <source>
        <dbReference type="ARBA" id="ARBA00022801"/>
    </source>
</evidence>
<dbReference type="InterPro" id="IPR057842">
    <property type="entry name" value="WH_MER3"/>
</dbReference>
<feature type="region of interest" description="Disordered" evidence="11">
    <location>
        <begin position="932"/>
        <end position="978"/>
    </location>
</feature>
<evidence type="ECO:0000259" key="12">
    <source>
        <dbReference type="PROSITE" id="PS51192"/>
    </source>
</evidence>
<dbReference type="SUPFAM" id="SSF46785">
    <property type="entry name" value="Winged helix' DNA-binding domain"/>
    <property type="match status" value="1"/>
</dbReference>
<organism evidence="14 15">
    <name type="scientific">Mycena metata</name>
    <dbReference type="NCBI Taxonomy" id="1033252"/>
    <lineage>
        <taxon>Eukaryota</taxon>
        <taxon>Fungi</taxon>
        <taxon>Dikarya</taxon>
        <taxon>Basidiomycota</taxon>
        <taxon>Agaricomycotina</taxon>
        <taxon>Agaricomycetes</taxon>
        <taxon>Agaricomycetidae</taxon>
        <taxon>Agaricales</taxon>
        <taxon>Marasmiineae</taxon>
        <taxon>Mycenaceae</taxon>
        <taxon>Mycena</taxon>
    </lineage>
</organism>
<evidence type="ECO:0000256" key="2">
    <source>
        <dbReference type="ARBA" id="ARBA00022741"/>
    </source>
</evidence>
<keyword evidence="7" id="KW-0469">Meiosis</keyword>
<evidence type="ECO:0000256" key="8">
    <source>
        <dbReference type="ARBA" id="ARBA00034617"/>
    </source>
</evidence>
<dbReference type="InterPro" id="IPR036388">
    <property type="entry name" value="WH-like_DNA-bd_sf"/>
</dbReference>
<evidence type="ECO:0000256" key="4">
    <source>
        <dbReference type="ARBA" id="ARBA00022806"/>
    </source>
</evidence>
<evidence type="ECO:0000313" key="14">
    <source>
        <dbReference type="EMBL" id="KAJ7766850.1"/>
    </source>
</evidence>
<proteinExistence type="inferred from homology"/>
<feature type="region of interest" description="Disordered" evidence="11">
    <location>
        <begin position="998"/>
        <end position="1080"/>
    </location>
</feature>
<comment type="catalytic activity">
    <reaction evidence="10">
        <text>ATP + H2O = ADP + phosphate + H(+)</text>
        <dbReference type="Rhea" id="RHEA:13065"/>
        <dbReference type="ChEBI" id="CHEBI:15377"/>
        <dbReference type="ChEBI" id="CHEBI:15378"/>
        <dbReference type="ChEBI" id="CHEBI:30616"/>
        <dbReference type="ChEBI" id="CHEBI:43474"/>
        <dbReference type="ChEBI" id="CHEBI:456216"/>
        <dbReference type="EC" id="5.6.2.4"/>
    </reaction>
</comment>
<feature type="compositionally biased region" description="Basic and acidic residues" evidence="11">
    <location>
        <begin position="932"/>
        <end position="968"/>
    </location>
</feature>
<dbReference type="SMART" id="SM00487">
    <property type="entry name" value="DEXDc"/>
    <property type="match status" value="1"/>
</dbReference>
<gene>
    <name evidence="14" type="ORF">B0H16DRAFT_374029</name>
</gene>
<dbReference type="InterPro" id="IPR001650">
    <property type="entry name" value="Helicase_C-like"/>
</dbReference>
<dbReference type="PANTHER" id="PTHR47835">
    <property type="entry name" value="HFM1, ATP DEPENDENT DNA HELICASE HOMOLOG"/>
    <property type="match status" value="1"/>
</dbReference>
<dbReference type="Gene3D" id="1.10.10.10">
    <property type="entry name" value="Winged helix-like DNA-binding domain superfamily/Winged helix DNA-binding domain"/>
    <property type="match status" value="1"/>
</dbReference>
<evidence type="ECO:0000256" key="7">
    <source>
        <dbReference type="ARBA" id="ARBA00023254"/>
    </source>
</evidence>
<dbReference type="CDD" id="cd18795">
    <property type="entry name" value="SF2_C_Ski2"/>
    <property type="match status" value="1"/>
</dbReference>
<evidence type="ECO:0000256" key="11">
    <source>
        <dbReference type="SAM" id="MobiDB-lite"/>
    </source>
</evidence>
<dbReference type="SUPFAM" id="SSF52540">
    <property type="entry name" value="P-loop containing nucleoside triphosphate hydrolases"/>
    <property type="match status" value="1"/>
</dbReference>
<dbReference type="Proteomes" id="UP001215598">
    <property type="component" value="Unassembled WGS sequence"/>
</dbReference>
<feature type="compositionally biased region" description="Basic and acidic residues" evidence="11">
    <location>
        <begin position="1061"/>
        <end position="1074"/>
    </location>
</feature>
<dbReference type="InterPro" id="IPR052247">
    <property type="entry name" value="Meiotic_Crossover_Helicase"/>
</dbReference>
<comment type="similarity">
    <text evidence="1">Belongs to the helicase family. SKI2 subfamily.</text>
</comment>
<evidence type="ECO:0000256" key="1">
    <source>
        <dbReference type="ARBA" id="ARBA00010140"/>
    </source>
</evidence>
<feature type="domain" description="Helicase C-terminal" evidence="13">
    <location>
        <begin position="294"/>
        <end position="489"/>
    </location>
</feature>
<dbReference type="SMART" id="SM00490">
    <property type="entry name" value="HELICc"/>
    <property type="match status" value="1"/>
</dbReference>
<reference evidence="14" key="1">
    <citation type="submission" date="2023-03" db="EMBL/GenBank/DDBJ databases">
        <title>Massive genome expansion in bonnet fungi (Mycena s.s.) driven by repeated elements and novel gene families across ecological guilds.</title>
        <authorList>
            <consortium name="Lawrence Berkeley National Laboratory"/>
            <person name="Harder C.B."/>
            <person name="Miyauchi S."/>
            <person name="Viragh M."/>
            <person name="Kuo A."/>
            <person name="Thoen E."/>
            <person name="Andreopoulos B."/>
            <person name="Lu D."/>
            <person name="Skrede I."/>
            <person name="Drula E."/>
            <person name="Henrissat B."/>
            <person name="Morin E."/>
            <person name="Kohler A."/>
            <person name="Barry K."/>
            <person name="LaButti K."/>
            <person name="Morin E."/>
            <person name="Salamov A."/>
            <person name="Lipzen A."/>
            <person name="Mereny Z."/>
            <person name="Hegedus B."/>
            <person name="Baldrian P."/>
            <person name="Stursova M."/>
            <person name="Weitz H."/>
            <person name="Taylor A."/>
            <person name="Grigoriev I.V."/>
            <person name="Nagy L.G."/>
            <person name="Martin F."/>
            <person name="Kauserud H."/>
        </authorList>
    </citation>
    <scope>NUCLEOTIDE SEQUENCE</scope>
    <source>
        <strain evidence="14">CBHHK182m</strain>
    </source>
</reference>
<dbReference type="Gene3D" id="1.10.3380.10">
    <property type="entry name" value="Sec63 N-terminal domain-like domain"/>
    <property type="match status" value="1"/>
</dbReference>
<dbReference type="SUPFAM" id="SSF158702">
    <property type="entry name" value="Sec63 N-terminal domain-like"/>
    <property type="match status" value="1"/>
</dbReference>
<name>A0AAD7NML4_9AGAR</name>
<dbReference type="EMBL" id="JARKIB010000023">
    <property type="protein sequence ID" value="KAJ7766850.1"/>
    <property type="molecule type" value="Genomic_DNA"/>
</dbReference>
<dbReference type="GO" id="GO:0051321">
    <property type="term" value="P:meiotic cell cycle"/>
    <property type="evidence" value="ECO:0007669"/>
    <property type="project" value="UniProtKB-KW"/>
</dbReference>
<keyword evidence="5" id="KW-0067">ATP-binding</keyword>
<dbReference type="Pfam" id="PF00271">
    <property type="entry name" value="Helicase_C"/>
    <property type="match status" value="1"/>
</dbReference>
<keyword evidence="15" id="KW-1185">Reference proteome</keyword>
<dbReference type="PROSITE" id="PS51194">
    <property type="entry name" value="HELICASE_CTER"/>
    <property type="match status" value="1"/>
</dbReference>
<dbReference type="Gene3D" id="3.40.50.300">
    <property type="entry name" value="P-loop containing nucleotide triphosphate hydrolases"/>
    <property type="match status" value="2"/>
</dbReference>
<dbReference type="EC" id="5.6.2.4" evidence="9"/>
<dbReference type="InterPro" id="IPR014001">
    <property type="entry name" value="Helicase_ATP-bd"/>
</dbReference>
<dbReference type="PROSITE" id="PS51192">
    <property type="entry name" value="HELICASE_ATP_BIND_1"/>
    <property type="match status" value="1"/>
</dbReference>
<dbReference type="Pfam" id="PF02889">
    <property type="entry name" value="Sec63"/>
    <property type="match status" value="1"/>
</dbReference>
<keyword evidence="4" id="KW-0347">Helicase</keyword>
<feature type="compositionally biased region" description="Polar residues" evidence="11">
    <location>
        <begin position="1161"/>
        <end position="1174"/>
    </location>
</feature>
<keyword evidence="2" id="KW-0547">Nucleotide-binding</keyword>
<feature type="compositionally biased region" description="Basic and acidic residues" evidence="11">
    <location>
        <begin position="1143"/>
        <end position="1157"/>
    </location>
</feature>
<feature type="region of interest" description="Disordered" evidence="11">
    <location>
        <begin position="1111"/>
        <end position="1254"/>
    </location>
</feature>
<protein>
    <recommendedName>
        <fullName evidence="9">DNA 3'-5' helicase</fullName>
        <ecNumber evidence="9">5.6.2.4</ecNumber>
    </recommendedName>
</protein>
<dbReference type="Pfam" id="PF00270">
    <property type="entry name" value="DEAD"/>
    <property type="match status" value="1"/>
</dbReference>
<dbReference type="FunFam" id="1.10.10.10:FF:000012">
    <property type="entry name" value="U5 small nuclear ribonucleoprotein helicase"/>
    <property type="match status" value="1"/>
</dbReference>
<evidence type="ECO:0000256" key="10">
    <source>
        <dbReference type="ARBA" id="ARBA00048988"/>
    </source>
</evidence>
<dbReference type="GO" id="GO:0043138">
    <property type="term" value="F:3'-5' DNA helicase activity"/>
    <property type="evidence" value="ECO:0007669"/>
    <property type="project" value="UniProtKB-EC"/>
</dbReference>
<dbReference type="GO" id="GO:0003676">
    <property type="term" value="F:nucleic acid binding"/>
    <property type="evidence" value="ECO:0007669"/>
    <property type="project" value="InterPro"/>
</dbReference>
<feature type="domain" description="Helicase ATP-binding" evidence="12">
    <location>
        <begin position="79"/>
        <end position="258"/>
    </location>
</feature>
<evidence type="ECO:0000259" key="13">
    <source>
        <dbReference type="PROSITE" id="PS51194"/>
    </source>
</evidence>
<accession>A0AAD7NML4</accession>
<feature type="region of interest" description="Disordered" evidence="11">
    <location>
        <begin position="1"/>
        <end position="50"/>
    </location>
</feature>
<sequence>MQRQPPYQPHFTQQQQQQQQQQESSFRASAPSALPPQNRGSNPRNASGIRLRPVSELPDIYRGIFKFGVFNAVQSSCLDTVLNTDENMVLSAPTGSGKTVLFELAIIRMLRQAKESGDAVKCVYMAPTKALCSERQRDWSSKFDALGIRCCELTGDTVLFGKGAWGDAKNATIIITTGEKWDSLTRNWTGHGQILSQIQLFLVDEVHILNESRGSTLEVVISRMKTRGSAVRFVLVSATVPNIQDIAAWIGNKRREDAAMVFQFGEDFRPCKLTRHVVGVPRQRGDNDFSFARKLDYKLFAALQAHSVGKPILVFVSTRKGVVTTAEQLLKDYSDAEKTRQSLPWSHPKRIDQVFHEKKLGELAAFGIGVHHAGLTIDDRRAVEDLYLKGLLRVVVATSTLAVGVNLPAHTVVIKGVQIFQNNASVEYSDLDVMQMLGRAGRPQFDKDGIAIILCEIELENKYRELVQGKTVVESSLHANLSEHLNSEIGLGTITDMRSAKEWLRSSFLFQRVQKNPAHYALGKGENQSWEERVDDMVMQSVEKLRETQLIAGAKAGDTSGVLTSTEFGDIMSKFYIRQSTMGLILALPERPTLRDILEMISASDELSENKLRASEKNLYNKLRKHNDIRFEVKKVEKTADKVFILIQSVLGGISLNAPEYKSSDSQPQLEAFSVFKHIARIARVVVEVAIVKRRGAQLKHGLELVRCLTAKAWEDRPVVLRQIESIGEKSLKVLAENGITSLALLGTQEPYKIETLLNRRSPFGHEVLASVRELPQYTLTIQEVEVHSNGGKDPVEIELSISCALAAVELPSGTKGKKARGRTFTQMTAILTVTSDLEMVDFRRIPTKALKDTKTFEITAELTKPSQSVLVYITSESIAGVTVSQTYKPDVPYKEYPTRVTRPPTAMDLDLDGLEDDPDFWNMMVDEHGDEIVPEPVVRDLTKPRGKETETQAKKSGVKEPRDDTPPKPKKLANGNYTCNHTCKDKTKCRHMCCRDGLPEPPKQPKKRAGTSGDPKTECSPPASPIQPQKPKKAISRPDNTMQNLEKLHERTNVSLKLPEGGRLKLEPTNELKRKQRPPINFNVELTQLSDGKPAASYAIAELKDDDDDLPAAHELLKPTKFTAKKRDPSPETNYSDSEIDSLIRHAPSELMREDFVEQVATSSKAPKPTSTKAVRKPLPLTPLPSRKRNPSAEEDLPQPKRTRFEVGARQGFSSSPPERPKMSAVPAERARPLFTKFSDDSDDRPASDDFMCRSPELAPYDANDDFILDCDILPTTPALTSTSDDDSKATSDISITHPLHMFDSKPPAASLATAEERKGAGRRVEVEVEVEVETEEQDDDMNELDAWLNSGAVEIVG</sequence>
<feature type="compositionally biased region" description="Low complexity" evidence="11">
    <location>
        <begin position="13"/>
        <end position="22"/>
    </location>
</feature>
<dbReference type="Pfam" id="PF23445">
    <property type="entry name" value="WHD_SNRNP200"/>
    <property type="match status" value="1"/>
</dbReference>
<dbReference type="GO" id="GO:0016787">
    <property type="term" value="F:hydrolase activity"/>
    <property type="evidence" value="ECO:0007669"/>
    <property type="project" value="UniProtKB-KW"/>
</dbReference>
<evidence type="ECO:0000256" key="5">
    <source>
        <dbReference type="ARBA" id="ARBA00022840"/>
    </source>
</evidence>
<comment type="caution">
    <text evidence="14">The sequence shown here is derived from an EMBL/GenBank/DDBJ whole genome shotgun (WGS) entry which is preliminary data.</text>
</comment>
<dbReference type="GO" id="GO:0005524">
    <property type="term" value="F:ATP binding"/>
    <property type="evidence" value="ECO:0007669"/>
    <property type="project" value="UniProtKB-KW"/>
</dbReference>
<dbReference type="PANTHER" id="PTHR47835:SF3">
    <property type="entry name" value="HELICASE FOR MEIOSIS 1"/>
    <property type="match status" value="1"/>
</dbReference>
<dbReference type="InterPro" id="IPR036390">
    <property type="entry name" value="WH_DNA-bd_sf"/>
</dbReference>
<evidence type="ECO:0000256" key="6">
    <source>
        <dbReference type="ARBA" id="ARBA00023235"/>
    </source>
</evidence>
<evidence type="ECO:0000313" key="15">
    <source>
        <dbReference type="Proteomes" id="UP001215598"/>
    </source>
</evidence>
<keyword evidence="6" id="KW-0413">Isomerase</keyword>